<evidence type="ECO:0000313" key="3">
    <source>
        <dbReference type="EMBL" id="UPV76482.1"/>
    </source>
</evidence>
<feature type="region of interest" description="Disordered" evidence="1">
    <location>
        <begin position="1"/>
        <end position="36"/>
    </location>
</feature>
<dbReference type="InterPro" id="IPR000073">
    <property type="entry name" value="AB_hydrolase_1"/>
</dbReference>
<keyword evidence="4" id="KW-1185">Reference proteome</keyword>
<feature type="domain" description="AB hydrolase-1" evidence="2">
    <location>
        <begin position="64"/>
        <end position="298"/>
    </location>
</feature>
<name>A0A8U0HZ95_9EURY</name>
<dbReference type="InterPro" id="IPR050471">
    <property type="entry name" value="AB_hydrolase"/>
</dbReference>
<dbReference type="Pfam" id="PF12697">
    <property type="entry name" value="Abhydrolase_6"/>
    <property type="match status" value="1"/>
</dbReference>
<evidence type="ECO:0000256" key="1">
    <source>
        <dbReference type="SAM" id="MobiDB-lite"/>
    </source>
</evidence>
<evidence type="ECO:0000313" key="4">
    <source>
        <dbReference type="Proteomes" id="UP000830729"/>
    </source>
</evidence>
<dbReference type="AlphaFoldDB" id="A0A8U0HZ95"/>
<proteinExistence type="predicted"/>
<dbReference type="Proteomes" id="UP000830729">
    <property type="component" value="Plasmid unnamed1"/>
</dbReference>
<accession>A0A8U0HZ95</accession>
<keyword evidence="3" id="KW-0378">Hydrolase</keyword>
<dbReference type="RefSeq" id="WP_248652515.1">
    <property type="nucleotide sequence ID" value="NZ_CP096660.1"/>
</dbReference>
<feature type="compositionally biased region" description="Basic and acidic residues" evidence="1">
    <location>
        <begin position="15"/>
        <end position="25"/>
    </location>
</feature>
<protein>
    <submittedName>
        <fullName evidence="3">Alpha/beta hydrolase</fullName>
    </submittedName>
</protein>
<dbReference type="GeneID" id="72187569"/>
<sequence>MKPERAEGATGAPSSDDRESTEGRSEAVSPDSAVRTVTVGDGRRVAYAEYGATDAATDATPVAFLHGTPGSHVLGELYDEAARRRGVRLLAIERPGYGDSTPRPDPSPTDTDYLRAVLDDAGVSRVGVVAFSGGAAHALAFAATCGERVTEIDLVSGATPPSLRDETPVTIRLLGALAAKTPRLLTGLLGVQTWLAKRGPPSVVVGQYTADADEIPDEAAEIVREDFVRALDSHREGMVSESEQAVREWEFALTDVETPVRLWHGDRDENVPVAGARRLAETLPTAGVTVFEGEDHLSTLLRSRSRILDRHAGVDSDE</sequence>
<keyword evidence="3" id="KW-0614">Plasmid</keyword>
<geneLocation type="plasmid" evidence="3 4">
    <name>unnamed1</name>
</geneLocation>
<reference evidence="3 4" key="1">
    <citation type="submission" date="2022-04" db="EMBL/GenBank/DDBJ databases">
        <title>Diverse halophilic archaea isolated from saline environments.</title>
        <authorList>
            <person name="Cui H.-L."/>
        </authorList>
    </citation>
    <scope>NUCLEOTIDE SEQUENCE [LARGE SCALE GENOMIC DNA]</scope>
    <source>
        <strain evidence="3 4">XZYJT49</strain>
        <plasmid evidence="3 4">unnamed1</plasmid>
    </source>
</reference>
<dbReference type="SUPFAM" id="SSF53474">
    <property type="entry name" value="alpha/beta-Hydrolases"/>
    <property type="match status" value="1"/>
</dbReference>
<evidence type="ECO:0000259" key="2">
    <source>
        <dbReference type="Pfam" id="PF12697"/>
    </source>
</evidence>
<gene>
    <name evidence="3" type="ORF">M0R89_20180</name>
</gene>
<dbReference type="EMBL" id="CP096660">
    <property type="protein sequence ID" value="UPV76482.1"/>
    <property type="molecule type" value="Genomic_DNA"/>
</dbReference>
<dbReference type="GO" id="GO:0016787">
    <property type="term" value="F:hydrolase activity"/>
    <property type="evidence" value="ECO:0007669"/>
    <property type="project" value="UniProtKB-KW"/>
</dbReference>
<dbReference type="PANTHER" id="PTHR43433">
    <property type="entry name" value="HYDROLASE, ALPHA/BETA FOLD FAMILY PROTEIN"/>
    <property type="match status" value="1"/>
</dbReference>
<dbReference type="PANTHER" id="PTHR43433:SF10">
    <property type="entry name" value="AB HYDROLASE-1 DOMAIN-CONTAINING PROTEIN"/>
    <property type="match status" value="1"/>
</dbReference>
<dbReference type="InterPro" id="IPR029058">
    <property type="entry name" value="AB_hydrolase_fold"/>
</dbReference>
<dbReference type="Gene3D" id="3.40.50.1820">
    <property type="entry name" value="alpha/beta hydrolase"/>
    <property type="match status" value="1"/>
</dbReference>
<organism evidence="3 4">
    <name type="scientific">Halorussus limi</name>
    <dbReference type="NCBI Taxonomy" id="2938695"/>
    <lineage>
        <taxon>Archaea</taxon>
        <taxon>Methanobacteriati</taxon>
        <taxon>Methanobacteriota</taxon>
        <taxon>Stenosarchaea group</taxon>
        <taxon>Halobacteria</taxon>
        <taxon>Halobacteriales</taxon>
        <taxon>Haladaptataceae</taxon>
        <taxon>Halorussus</taxon>
    </lineage>
</organism>
<dbReference type="KEGG" id="halx:M0R89_20180"/>